<evidence type="ECO:0000313" key="7">
    <source>
        <dbReference type="Proteomes" id="UP000279601"/>
    </source>
</evidence>
<keyword evidence="1 4" id="KW-1188">Viral release from host cell</keyword>
<organism evidence="6 7">
    <name type="scientific">Cronobacter phage Pet-CM3-4</name>
    <dbReference type="NCBI Taxonomy" id="1892569"/>
    <lineage>
        <taxon>Viruses</taxon>
        <taxon>Duplodnaviria</taxon>
        <taxon>Heunggongvirae</taxon>
        <taxon>Uroviricota</taxon>
        <taxon>Caudoviricetes</taxon>
        <taxon>Pantevenvirales</taxon>
        <taxon>Straboviridae</taxon>
        <taxon>Tevenvirinae</taxon>
        <taxon>Karamvirus</taxon>
        <taxon>Karamvirus petcm34</taxon>
    </lineage>
</organism>
<evidence type="ECO:0000256" key="2">
    <source>
        <dbReference type="ARBA" id="ARBA00022852"/>
    </source>
</evidence>
<dbReference type="Pfam" id="PF11031">
    <property type="entry name" value="Phage_holin_T"/>
    <property type="match status" value="1"/>
</dbReference>
<dbReference type="HAMAP" id="MF_04104">
    <property type="entry name" value="HOLIN_T4"/>
    <property type="match status" value="1"/>
</dbReference>
<comment type="similarity">
    <text evidence="4">Belongs to the T4likevirus holin family.</text>
</comment>
<keyword evidence="4" id="KW-1043">Host membrane</keyword>
<keyword evidence="2 4" id="KW-0204">Cytolysis</keyword>
<keyword evidence="4" id="KW-1015">Disulfide bond</keyword>
<keyword evidence="4 5" id="KW-1133">Transmembrane helix</keyword>
<dbReference type="InterPro" id="IPR020982">
    <property type="entry name" value="Phage_T4_GpT_holin"/>
</dbReference>
<evidence type="ECO:0000256" key="1">
    <source>
        <dbReference type="ARBA" id="ARBA00022612"/>
    </source>
</evidence>
<comment type="domain">
    <text evidence="4">The C-terminus serves, in association with the antiholin, as a DNA sensor for lysis inhibition under superinfection conditions.</text>
</comment>
<dbReference type="GO" id="GO:0020002">
    <property type="term" value="C:host cell plasma membrane"/>
    <property type="evidence" value="ECO:0007669"/>
    <property type="project" value="UniProtKB-SubCell"/>
</dbReference>
<comment type="subcellular location">
    <subcellularLocation>
        <location evidence="4">Host cell inner membrane</location>
        <topology evidence="4">Single-pass type II membrane protein</topology>
        <orientation evidence="4">Periplasmic side</orientation>
    </subcellularLocation>
    <text evidence="4">Classified as a class III holin.</text>
</comment>
<evidence type="ECO:0000313" key="6">
    <source>
        <dbReference type="EMBL" id="SCN45951.1"/>
    </source>
</evidence>
<proteinExistence type="inferred from homology"/>
<dbReference type="GO" id="GO:0140911">
    <property type="term" value="F:pore-forming activity"/>
    <property type="evidence" value="ECO:0007669"/>
    <property type="project" value="UniProtKB-UniRule"/>
</dbReference>
<feature type="topological domain" description="Cytoplasmic" evidence="4">
    <location>
        <begin position="1"/>
        <end position="34"/>
    </location>
</feature>
<keyword evidence="4" id="KW-1030">Host cell inner membrane</keyword>
<evidence type="ECO:0000256" key="5">
    <source>
        <dbReference type="SAM" id="Phobius"/>
    </source>
</evidence>
<dbReference type="RefSeq" id="YP_010091873.1">
    <property type="nucleotide sequence ID" value="NC_055726.1"/>
</dbReference>
<name>A0A1D3RL20_9CAUD</name>
<reference evidence="7" key="1">
    <citation type="submission" date="2016-09" db="EMBL/GenBank/DDBJ databases">
        <authorList>
            <person name="Kajsik M."/>
        </authorList>
    </citation>
    <scope>NUCLEOTIDE SEQUENCE [LARGE SCALE GENOMIC DNA]</scope>
</reference>
<evidence type="ECO:0000256" key="4">
    <source>
        <dbReference type="HAMAP-Rule" id="MF_04104"/>
    </source>
</evidence>
<evidence type="ECO:0000256" key="3">
    <source>
        <dbReference type="ARBA" id="ARBA00023142"/>
    </source>
</evidence>
<dbReference type="KEGG" id="vg:65109406"/>
<keyword evidence="4" id="KW-1032">Host cell membrane</keyword>
<comment type="subunit">
    <text evidence="4">Homomultimer. Heterotetramer composed of 2 holin and 2 antiholin. The holin-antiholin complex binds dsDNA. Interacts (via C-terminus) with antiholin (via C-terminus); this interaction blocks the holin homomultimerization and delays host cell lysis. Interacts (via N-terminus) with the lysis inhibition accessory protein rIII; this interaction stabilizes the holin-antiholin complex thereby resulting in a robust block of the hole formation.</text>
</comment>
<keyword evidence="4 5" id="KW-0472">Membrane</keyword>
<feature type="topological domain" description="Periplasmic" evidence="4">
    <location>
        <begin position="50"/>
        <end position="218"/>
    </location>
</feature>
<dbReference type="GeneID" id="65109406"/>
<keyword evidence="4" id="KW-0735">Signal-anchor</keyword>
<comment type="PTM">
    <text evidence="4">Disulfide bond is required for functionality.</text>
</comment>
<keyword evidence="4 5" id="KW-0812">Transmembrane</keyword>
<feature type="transmembrane region" description="Helical" evidence="5">
    <location>
        <begin position="31"/>
        <end position="49"/>
    </location>
</feature>
<feature type="disulfide bond" evidence="4">
    <location>
        <begin position="175"/>
        <end position="207"/>
    </location>
</feature>
<comment type="function">
    <text evidence="4">Accumulates harmlessly in the cytoplasmic membrane until it reaches a critical concentration that triggers the formation of micron-scale pores (holes) causing host cell membrane disruption and endolysin escape into the periplasmic space. Determines the precise timing of host cell lysis. Regulated by specific antiholins that somehow sense superinfections and then delay lysis. Participates with the endolysin and spanin proteins in the sequential events which lead to the programmed host cell lysis releasing the mature viral particles from the host cell.</text>
</comment>
<dbReference type="Proteomes" id="UP000279601">
    <property type="component" value="Segment"/>
</dbReference>
<accession>A0A1D3RL20</accession>
<dbReference type="GO" id="GO:0016020">
    <property type="term" value="C:membrane"/>
    <property type="evidence" value="ECO:0007669"/>
    <property type="project" value="UniProtKB-UniRule"/>
</dbReference>
<protein>
    <recommendedName>
        <fullName evidence="4">Holin</fullName>
    </recommendedName>
</protein>
<dbReference type="GO" id="GO:0044659">
    <property type="term" value="P:viral release from host cell by cytolysis"/>
    <property type="evidence" value="ECO:0007669"/>
    <property type="project" value="InterPro"/>
</dbReference>
<keyword evidence="7" id="KW-1185">Reference proteome</keyword>
<sequence>MTQRTPLPGISDILFGVLDRLFKDNATGRVLASRVVALVVVFILSLTWYRLDSIMQVWKESRYETYTKVLQQDKEAKFEASALEQLQIAHVSSNADFSAIYSFRPRNLNYFVDLIAYEGRLPSAVNEKNLGGFPVDKTSNEYSAHLRGAYFSSENEFVFLPTKKKDGELKYMYSCPYFNLDNVYAGTVSMYWYSKPLLNENRLAAICSQAARTLGRAK</sequence>
<keyword evidence="3 4" id="KW-0578">Host cell lysis by virus</keyword>
<dbReference type="EMBL" id="LT614807">
    <property type="protein sequence ID" value="SCN45951.1"/>
    <property type="molecule type" value="Genomic_DNA"/>
</dbReference>